<dbReference type="Gene3D" id="3.30.560.10">
    <property type="entry name" value="Glucose Oxidase, domain 3"/>
    <property type="match status" value="1"/>
</dbReference>
<evidence type="ECO:0000313" key="4">
    <source>
        <dbReference type="EMBL" id="KAJ7715721.1"/>
    </source>
</evidence>
<dbReference type="InterPro" id="IPR012132">
    <property type="entry name" value="GMC_OxRdtase"/>
</dbReference>
<evidence type="ECO:0000256" key="1">
    <source>
        <dbReference type="ARBA" id="ARBA00010790"/>
    </source>
</evidence>
<comment type="caution">
    <text evidence="4">The sequence shown here is derived from an EMBL/GenBank/DDBJ whole genome shotgun (WGS) entry which is preliminary data.</text>
</comment>
<feature type="chain" id="PRO_5042217134" description="Glucose-methanol-choline oxidoreductase N-terminal domain-containing protein" evidence="3">
    <location>
        <begin position="18"/>
        <end position="115"/>
    </location>
</feature>
<dbReference type="GO" id="GO:0050660">
    <property type="term" value="F:flavin adenine dinucleotide binding"/>
    <property type="evidence" value="ECO:0007669"/>
    <property type="project" value="InterPro"/>
</dbReference>
<dbReference type="PANTHER" id="PTHR11552:SF147">
    <property type="entry name" value="CHOLINE DEHYDROGENASE, MITOCHONDRIAL"/>
    <property type="match status" value="1"/>
</dbReference>
<evidence type="ECO:0000256" key="2">
    <source>
        <dbReference type="SAM" id="Phobius"/>
    </source>
</evidence>
<protein>
    <recommendedName>
        <fullName evidence="6">Glucose-methanol-choline oxidoreductase N-terminal domain-containing protein</fullName>
    </recommendedName>
</protein>
<feature type="transmembrane region" description="Helical" evidence="2">
    <location>
        <begin position="73"/>
        <end position="95"/>
    </location>
</feature>
<gene>
    <name evidence="4" type="ORF">DFH07DRAFT_361618</name>
</gene>
<name>A0AAD7HAY8_9AGAR</name>
<reference evidence="4" key="1">
    <citation type="submission" date="2023-03" db="EMBL/GenBank/DDBJ databases">
        <title>Massive genome expansion in bonnet fungi (Mycena s.s.) driven by repeated elements and novel gene families across ecological guilds.</title>
        <authorList>
            <consortium name="Lawrence Berkeley National Laboratory"/>
            <person name="Harder C.B."/>
            <person name="Miyauchi S."/>
            <person name="Viragh M."/>
            <person name="Kuo A."/>
            <person name="Thoen E."/>
            <person name="Andreopoulos B."/>
            <person name="Lu D."/>
            <person name="Skrede I."/>
            <person name="Drula E."/>
            <person name="Henrissat B."/>
            <person name="Morin E."/>
            <person name="Kohler A."/>
            <person name="Barry K."/>
            <person name="LaButti K."/>
            <person name="Morin E."/>
            <person name="Salamov A."/>
            <person name="Lipzen A."/>
            <person name="Mereny Z."/>
            <person name="Hegedus B."/>
            <person name="Baldrian P."/>
            <person name="Stursova M."/>
            <person name="Weitz H."/>
            <person name="Taylor A."/>
            <person name="Grigoriev I.V."/>
            <person name="Nagy L.G."/>
            <person name="Martin F."/>
            <person name="Kauserud H."/>
        </authorList>
    </citation>
    <scope>NUCLEOTIDE SEQUENCE</scope>
    <source>
        <strain evidence="4">CBHHK188m</strain>
    </source>
</reference>
<keyword evidence="3" id="KW-0732">Signal</keyword>
<organism evidence="4 5">
    <name type="scientific">Mycena maculata</name>
    <dbReference type="NCBI Taxonomy" id="230809"/>
    <lineage>
        <taxon>Eukaryota</taxon>
        <taxon>Fungi</taxon>
        <taxon>Dikarya</taxon>
        <taxon>Basidiomycota</taxon>
        <taxon>Agaricomycotina</taxon>
        <taxon>Agaricomycetes</taxon>
        <taxon>Agaricomycetidae</taxon>
        <taxon>Agaricales</taxon>
        <taxon>Marasmiineae</taxon>
        <taxon>Mycenaceae</taxon>
        <taxon>Mycena</taxon>
    </lineage>
</organism>
<dbReference type="Gene3D" id="3.50.50.60">
    <property type="entry name" value="FAD/NAD(P)-binding domain"/>
    <property type="match status" value="1"/>
</dbReference>
<evidence type="ECO:0000313" key="5">
    <source>
        <dbReference type="Proteomes" id="UP001215280"/>
    </source>
</evidence>
<keyword evidence="2" id="KW-1133">Transmembrane helix</keyword>
<comment type="similarity">
    <text evidence="1">Belongs to the GMC oxidoreductase family.</text>
</comment>
<evidence type="ECO:0000256" key="3">
    <source>
        <dbReference type="SAM" id="SignalP"/>
    </source>
</evidence>
<accession>A0AAD7HAY8</accession>
<keyword evidence="2" id="KW-0812">Transmembrane</keyword>
<evidence type="ECO:0008006" key="6">
    <source>
        <dbReference type="Google" id="ProtNLM"/>
    </source>
</evidence>
<sequence length="115" mass="12642">MFLRALLALSWLTVCLCKMYDRVSDLSGLEYDFVITGGGTTGLVVANRLTENPDFSVLVLEAGVSNEGVLDSIIPFFVNNLLGITYTIGVLFLFFQRSTLLTAAQQTTRRRRGSA</sequence>
<dbReference type="InterPro" id="IPR036188">
    <property type="entry name" value="FAD/NAD-bd_sf"/>
</dbReference>
<dbReference type="EMBL" id="JARJLG010000343">
    <property type="protein sequence ID" value="KAJ7715721.1"/>
    <property type="molecule type" value="Genomic_DNA"/>
</dbReference>
<feature type="signal peptide" evidence="3">
    <location>
        <begin position="1"/>
        <end position="17"/>
    </location>
</feature>
<dbReference type="PANTHER" id="PTHR11552">
    <property type="entry name" value="GLUCOSE-METHANOL-CHOLINE GMC OXIDOREDUCTASE"/>
    <property type="match status" value="1"/>
</dbReference>
<dbReference type="GO" id="GO:0016491">
    <property type="term" value="F:oxidoreductase activity"/>
    <property type="evidence" value="ECO:0007669"/>
    <property type="project" value="TreeGrafter"/>
</dbReference>
<dbReference type="Proteomes" id="UP001215280">
    <property type="component" value="Unassembled WGS sequence"/>
</dbReference>
<keyword evidence="5" id="KW-1185">Reference proteome</keyword>
<proteinExistence type="inferred from homology"/>
<keyword evidence="2" id="KW-0472">Membrane</keyword>
<dbReference type="SUPFAM" id="SSF51905">
    <property type="entry name" value="FAD/NAD(P)-binding domain"/>
    <property type="match status" value="1"/>
</dbReference>
<dbReference type="AlphaFoldDB" id="A0AAD7HAY8"/>